<reference evidence="7" key="1">
    <citation type="submission" date="2023-10" db="EMBL/GenBank/DDBJ databases">
        <title>Chromosome-level genome of the transformable northern wattle, Acacia crassicarpa.</title>
        <authorList>
            <person name="Massaro I."/>
            <person name="Sinha N.R."/>
            <person name="Poethig S."/>
            <person name="Leichty A.R."/>
        </authorList>
    </citation>
    <scope>NUCLEOTIDE SEQUENCE</scope>
    <source>
        <strain evidence="7">Acra3RX</strain>
        <tissue evidence="7">Leaf</tissue>
    </source>
</reference>
<dbReference type="Proteomes" id="UP001293593">
    <property type="component" value="Unassembled WGS sequence"/>
</dbReference>
<dbReference type="CDD" id="cd13170">
    <property type="entry name" value="RanBD_NUP50"/>
    <property type="match status" value="1"/>
</dbReference>
<feature type="region of interest" description="Disordered" evidence="5">
    <location>
        <begin position="180"/>
        <end position="207"/>
    </location>
</feature>
<dbReference type="Pfam" id="PF00638">
    <property type="entry name" value="Ran_BP1"/>
    <property type="match status" value="1"/>
</dbReference>
<keyword evidence="2" id="KW-0509">mRNA transport</keyword>
<keyword evidence="8" id="KW-1185">Reference proteome</keyword>
<dbReference type="InterPro" id="IPR045255">
    <property type="entry name" value="RanBP1-like"/>
</dbReference>
<dbReference type="InterPro" id="IPR000156">
    <property type="entry name" value="Ran_bind_dom"/>
</dbReference>
<protein>
    <recommendedName>
        <fullName evidence="6">RanBD1 domain-containing protein</fullName>
    </recommendedName>
</protein>
<dbReference type="PROSITE" id="PS50196">
    <property type="entry name" value="RANBD1"/>
    <property type="match status" value="1"/>
</dbReference>
<evidence type="ECO:0000259" key="6">
    <source>
        <dbReference type="PROSITE" id="PS50196"/>
    </source>
</evidence>
<proteinExistence type="predicted"/>
<gene>
    <name evidence="7" type="ORF">QN277_003623</name>
</gene>
<dbReference type="GO" id="GO:0015031">
    <property type="term" value="P:protein transport"/>
    <property type="evidence" value="ECO:0007669"/>
    <property type="project" value="UniProtKB-KW"/>
</dbReference>
<name>A0AAE1JW83_9FABA</name>
<comment type="subcellular location">
    <subcellularLocation>
        <location evidence="1">Nucleus</location>
        <location evidence="1">Nuclear pore complex</location>
    </subcellularLocation>
</comment>
<feature type="region of interest" description="Disordered" evidence="5">
    <location>
        <begin position="1"/>
        <end position="57"/>
    </location>
</feature>
<sequence length="343" mass="37924">MRGTKRFSASDPNPDSNETAFQSKRIMEGSPFGFHRAEPSQPPVGSTQPLDMKRAESSQQHVRALNTQFASWIQTQLKNHPDELWEDGVRDYLTHASNIMEKFSDVVNWIKSNAVMGENLAPSTKSLAAKKPFPEVVSKENNIFGQKTVFPPVSTATNSTISWNPPGMFATNQTPVLFGNQSSALSKGDATDDADEDEELKQPSSPSVKKYKEKGVVVVHEVKCKLYVKSTDPDDKDVWKDKGMGQLSIKCKEGFSKASKESKPTIVVRNEVGKILLNALLYPGIKTNLQKNSLVAIFHTSDNVDGSGGDNENIVARTFLIRMKTEEDRNKLASVIQEHAPES</sequence>
<keyword evidence="4" id="KW-0906">Nuclear pore complex</keyword>
<dbReference type="PANTHER" id="PTHR23138">
    <property type="entry name" value="RAN BINDING PROTEIN"/>
    <property type="match status" value="1"/>
</dbReference>
<evidence type="ECO:0000313" key="8">
    <source>
        <dbReference type="Proteomes" id="UP001293593"/>
    </source>
</evidence>
<keyword evidence="2" id="KW-0813">Transport</keyword>
<keyword evidence="4" id="KW-0539">Nucleus</keyword>
<dbReference type="PANTHER" id="PTHR23138:SF141">
    <property type="entry name" value="NUCLEAR PORE COMPLEX PROTEIN NUP50"/>
    <property type="match status" value="1"/>
</dbReference>
<organism evidence="7 8">
    <name type="scientific">Acacia crassicarpa</name>
    <name type="common">northern wattle</name>
    <dbReference type="NCBI Taxonomy" id="499986"/>
    <lineage>
        <taxon>Eukaryota</taxon>
        <taxon>Viridiplantae</taxon>
        <taxon>Streptophyta</taxon>
        <taxon>Embryophyta</taxon>
        <taxon>Tracheophyta</taxon>
        <taxon>Spermatophyta</taxon>
        <taxon>Magnoliopsida</taxon>
        <taxon>eudicotyledons</taxon>
        <taxon>Gunneridae</taxon>
        <taxon>Pentapetalae</taxon>
        <taxon>rosids</taxon>
        <taxon>fabids</taxon>
        <taxon>Fabales</taxon>
        <taxon>Fabaceae</taxon>
        <taxon>Caesalpinioideae</taxon>
        <taxon>mimosoid clade</taxon>
        <taxon>Acacieae</taxon>
        <taxon>Acacia</taxon>
    </lineage>
</organism>
<feature type="compositionally biased region" description="Polar residues" evidence="5">
    <location>
        <begin position="10"/>
        <end position="22"/>
    </location>
</feature>
<evidence type="ECO:0000256" key="2">
    <source>
        <dbReference type="ARBA" id="ARBA00022816"/>
    </source>
</evidence>
<evidence type="ECO:0000256" key="3">
    <source>
        <dbReference type="ARBA" id="ARBA00023010"/>
    </source>
</evidence>
<accession>A0AAE1JW83</accession>
<evidence type="ECO:0000313" key="7">
    <source>
        <dbReference type="EMBL" id="KAK4260524.1"/>
    </source>
</evidence>
<evidence type="ECO:0000256" key="4">
    <source>
        <dbReference type="ARBA" id="ARBA00023132"/>
    </source>
</evidence>
<dbReference type="SUPFAM" id="SSF50729">
    <property type="entry name" value="PH domain-like"/>
    <property type="match status" value="1"/>
</dbReference>
<dbReference type="InterPro" id="IPR011993">
    <property type="entry name" value="PH-like_dom_sf"/>
</dbReference>
<comment type="caution">
    <text evidence="7">The sequence shown here is derived from an EMBL/GenBank/DDBJ whole genome shotgun (WGS) entry which is preliminary data.</text>
</comment>
<dbReference type="AlphaFoldDB" id="A0AAE1JW83"/>
<feature type="domain" description="RanBD1" evidence="6">
    <location>
        <begin position="213"/>
        <end position="343"/>
    </location>
</feature>
<dbReference type="Gene3D" id="2.30.29.30">
    <property type="entry name" value="Pleckstrin-homology domain (PH domain)/Phosphotyrosine-binding domain (PTB)"/>
    <property type="match status" value="1"/>
</dbReference>
<dbReference type="GO" id="GO:0005643">
    <property type="term" value="C:nuclear pore"/>
    <property type="evidence" value="ECO:0007669"/>
    <property type="project" value="UniProtKB-SubCell"/>
</dbReference>
<evidence type="ECO:0000256" key="5">
    <source>
        <dbReference type="SAM" id="MobiDB-lite"/>
    </source>
</evidence>
<dbReference type="EMBL" id="JAWXYG010000010">
    <property type="protein sequence ID" value="KAK4260524.1"/>
    <property type="molecule type" value="Genomic_DNA"/>
</dbReference>
<dbReference type="GO" id="GO:0051028">
    <property type="term" value="P:mRNA transport"/>
    <property type="evidence" value="ECO:0007669"/>
    <property type="project" value="UniProtKB-KW"/>
</dbReference>
<keyword evidence="4" id="KW-0653">Protein transport</keyword>
<keyword evidence="3" id="KW-0811">Translocation</keyword>
<evidence type="ECO:0000256" key="1">
    <source>
        <dbReference type="ARBA" id="ARBA00004567"/>
    </source>
</evidence>